<dbReference type="PANTHER" id="PTHR30579">
    <property type="entry name" value="TRANSCRIPTIONAL REGULATOR"/>
    <property type="match status" value="1"/>
</dbReference>
<dbReference type="EMBL" id="QOVF01000005">
    <property type="protein sequence ID" value="KAA0693201.1"/>
    <property type="molecule type" value="Genomic_DNA"/>
</dbReference>
<evidence type="ECO:0000256" key="1">
    <source>
        <dbReference type="ARBA" id="ARBA00009437"/>
    </source>
</evidence>
<dbReference type="PRINTS" id="PR00039">
    <property type="entry name" value="HTHLYSR"/>
</dbReference>
<evidence type="ECO:0000313" key="6">
    <source>
        <dbReference type="EMBL" id="KAA0693201.1"/>
    </source>
</evidence>
<dbReference type="Gene3D" id="3.40.190.10">
    <property type="entry name" value="Periplasmic binding protein-like II"/>
    <property type="match status" value="2"/>
</dbReference>
<dbReference type="PROSITE" id="PS50931">
    <property type="entry name" value="HTH_LYSR"/>
    <property type="match status" value="1"/>
</dbReference>
<dbReference type="OrthoDB" id="5723059at2"/>
<reference evidence="6 7" key="1">
    <citation type="submission" date="2018-07" db="EMBL/GenBank/DDBJ databases">
        <title>Pseudomonas laoshanensis sp. nov., isolated from soil.</title>
        <authorList>
            <person name="Sun J."/>
            <person name="Yu L."/>
            <person name="Wang M."/>
            <person name="Zhang C."/>
        </authorList>
    </citation>
    <scope>NUCLEOTIDE SEQUENCE [LARGE SCALE GENOMIC DNA]</scope>
    <source>
        <strain evidence="6 7">Y22</strain>
    </source>
</reference>
<dbReference type="Gene3D" id="1.10.10.10">
    <property type="entry name" value="Winged helix-like DNA-binding domain superfamily/Winged helix DNA-binding domain"/>
    <property type="match status" value="1"/>
</dbReference>
<evidence type="ECO:0000313" key="7">
    <source>
        <dbReference type="Proteomes" id="UP000463138"/>
    </source>
</evidence>
<name>A0A7V7GRQ3_9GAMM</name>
<dbReference type="InterPro" id="IPR000847">
    <property type="entry name" value="LysR_HTH_N"/>
</dbReference>
<dbReference type="GO" id="GO:0003700">
    <property type="term" value="F:DNA-binding transcription factor activity"/>
    <property type="evidence" value="ECO:0007669"/>
    <property type="project" value="InterPro"/>
</dbReference>
<dbReference type="Proteomes" id="UP000463138">
    <property type="component" value="Unassembled WGS sequence"/>
</dbReference>
<organism evidence="6 7">
    <name type="scientific">Halopseudomonas laoshanensis</name>
    <dbReference type="NCBI Taxonomy" id="2268758"/>
    <lineage>
        <taxon>Bacteria</taxon>
        <taxon>Pseudomonadati</taxon>
        <taxon>Pseudomonadota</taxon>
        <taxon>Gammaproteobacteria</taxon>
        <taxon>Pseudomonadales</taxon>
        <taxon>Pseudomonadaceae</taxon>
        <taxon>Halopseudomonas</taxon>
    </lineage>
</organism>
<accession>A0A7V7GRQ3</accession>
<dbReference type="SUPFAM" id="SSF53850">
    <property type="entry name" value="Periplasmic binding protein-like II"/>
    <property type="match status" value="1"/>
</dbReference>
<comment type="similarity">
    <text evidence="1">Belongs to the LysR transcriptional regulatory family.</text>
</comment>
<dbReference type="GO" id="GO:0003677">
    <property type="term" value="F:DNA binding"/>
    <property type="evidence" value="ECO:0007669"/>
    <property type="project" value="UniProtKB-KW"/>
</dbReference>
<dbReference type="RefSeq" id="WP_149333469.1">
    <property type="nucleotide sequence ID" value="NZ_QOVF01000005.1"/>
</dbReference>
<comment type="caution">
    <text evidence="6">The sequence shown here is derived from an EMBL/GenBank/DDBJ whole genome shotgun (WGS) entry which is preliminary data.</text>
</comment>
<evidence type="ECO:0000259" key="5">
    <source>
        <dbReference type="PROSITE" id="PS50931"/>
    </source>
</evidence>
<protein>
    <submittedName>
        <fullName evidence="6">LysR family transcriptional regulator</fullName>
    </submittedName>
</protein>
<dbReference type="InterPro" id="IPR005119">
    <property type="entry name" value="LysR_subst-bd"/>
</dbReference>
<evidence type="ECO:0000256" key="3">
    <source>
        <dbReference type="ARBA" id="ARBA00023125"/>
    </source>
</evidence>
<evidence type="ECO:0000256" key="4">
    <source>
        <dbReference type="ARBA" id="ARBA00023163"/>
    </source>
</evidence>
<dbReference type="InterPro" id="IPR036388">
    <property type="entry name" value="WH-like_DNA-bd_sf"/>
</dbReference>
<dbReference type="Pfam" id="PF03466">
    <property type="entry name" value="LysR_substrate"/>
    <property type="match status" value="1"/>
</dbReference>
<keyword evidence="7" id="KW-1185">Reference proteome</keyword>
<evidence type="ECO:0000256" key="2">
    <source>
        <dbReference type="ARBA" id="ARBA00023015"/>
    </source>
</evidence>
<gene>
    <name evidence="6" type="ORF">DT594_15095</name>
</gene>
<dbReference type="AlphaFoldDB" id="A0A7V7GRQ3"/>
<dbReference type="Pfam" id="PF00126">
    <property type="entry name" value="HTH_1"/>
    <property type="match status" value="1"/>
</dbReference>
<dbReference type="InterPro" id="IPR036390">
    <property type="entry name" value="WH_DNA-bd_sf"/>
</dbReference>
<dbReference type="SUPFAM" id="SSF46785">
    <property type="entry name" value="Winged helix' DNA-binding domain"/>
    <property type="match status" value="1"/>
</dbReference>
<keyword evidence="3" id="KW-0238">DNA-binding</keyword>
<feature type="domain" description="HTH lysR-type" evidence="5">
    <location>
        <begin position="14"/>
        <end position="71"/>
    </location>
</feature>
<dbReference type="FunFam" id="1.10.10.10:FF:000001">
    <property type="entry name" value="LysR family transcriptional regulator"/>
    <property type="match status" value="1"/>
</dbReference>
<keyword evidence="2" id="KW-0805">Transcription regulation</keyword>
<proteinExistence type="inferred from homology"/>
<dbReference type="InterPro" id="IPR050176">
    <property type="entry name" value="LTTR"/>
</dbReference>
<sequence length="293" mass="31353">MTNITNSPAALPLLELDVLRSFIAIAETGSFTRAAAQVHRTPSAISMQIKRLEEMLGYSLLLREPKRASVTAEGEMLLGFARRMLALNEEALSRFYSPALSGYVRLGTSDDVGTRILPAVLSSFARAYPGVQVDVVVGRSADMFAQVDSAELDLALVTSGSQVPRGEVVYTEQLVWAECAGGHASARRPLPLSLAGSGCVWREAALAALDRAGITYRVAYVSEHCTGQRAAMLADLAIAPFPRGLVQKPLKMVDAEAGLPSLGSYQIMLLQGSNRGPLIDALRSYVVQTFAAL</sequence>
<keyword evidence="4" id="KW-0804">Transcription</keyword>
<dbReference type="PANTHER" id="PTHR30579:SF7">
    <property type="entry name" value="HTH-TYPE TRANSCRIPTIONAL REGULATOR LRHA-RELATED"/>
    <property type="match status" value="1"/>
</dbReference>